<feature type="domain" description="AMP-dependent synthetase/ligase" evidence="20">
    <location>
        <begin position="54"/>
        <end position="438"/>
    </location>
</feature>
<evidence type="ECO:0000256" key="19">
    <source>
        <dbReference type="ARBA" id="ARBA00078285"/>
    </source>
</evidence>
<dbReference type="GO" id="GO:0005524">
    <property type="term" value="F:ATP binding"/>
    <property type="evidence" value="ECO:0007669"/>
    <property type="project" value="UniProtKB-KW"/>
</dbReference>
<dbReference type="FunFam" id="3.40.50.12780:FF:000019">
    <property type="entry name" value="Long-chain fatty acid transporter"/>
    <property type="match status" value="1"/>
</dbReference>
<dbReference type="GO" id="GO:0044539">
    <property type="term" value="P:long-chain fatty acid import into cell"/>
    <property type="evidence" value="ECO:0007669"/>
    <property type="project" value="TreeGrafter"/>
</dbReference>
<dbReference type="SUPFAM" id="SSF56801">
    <property type="entry name" value="Acetyl-CoA synthetase-like"/>
    <property type="match status" value="1"/>
</dbReference>
<keyword evidence="15" id="KW-0576">Peroxisome</keyword>
<dbReference type="Gene3D" id="3.30.300.30">
    <property type="match status" value="1"/>
</dbReference>
<keyword evidence="8" id="KW-0551">Lipid droplet</keyword>
<comment type="similarity">
    <text evidence="4">Belongs to the ATP-dependent AMP-binding enzyme family.</text>
</comment>
<dbReference type="GO" id="GO:0005778">
    <property type="term" value="C:peroxisomal membrane"/>
    <property type="evidence" value="ECO:0007669"/>
    <property type="project" value="UniProtKB-SubCell"/>
</dbReference>
<evidence type="ECO:0000256" key="4">
    <source>
        <dbReference type="ARBA" id="ARBA00006432"/>
    </source>
</evidence>
<organism evidence="21 22">
    <name type="scientific">Aspergillus uvarum CBS 121591</name>
    <dbReference type="NCBI Taxonomy" id="1448315"/>
    <lineage>
        <taxon>Eukaryota</taxon>
        <taxon>Fungi</taxon>
        <taxon>Dikarya</taxon>
        <taxon>Ascomycota</taxon>
        <taxon>Pezizomycotina</taxon>
        <taxon>Eurotiomycetes</taxon>
        <taxon>Eurotiomycetidae</taxon>
        <taxon>Eurotiales</taxon>
        <taxon>Aspergillaceae</taxon>
        <taxon>Aspergillus</taxon>
        <taxon>Aspergillus subgen. Circumdati</taxon>
    </lineage>
</organism>
<dbReference type="PROSITE" id="PS00455">
    <property type="entry name" value="AMP_BINDING"/>
    <property type="match status" value="1"/>
</dbReference>
<dbReference type="InterPro" id="IPR042099">
    <property type="entry name" value="ANL_N_sf"/>
</dbReference>
<comment type="catalytic activity">
    <reaction evidence="16">
        <text>a very long-chain fatty acid + ATP + CoA = a very long-chain fatty acyl-CoA + AMP + diphosphate</text>
        <dbReference type="Rhea" id="RHEA:54536"/>
        <dbReference type="ChEBI" id="CHEBI:30616"/>
        <dbReference type="ChEBI" id="CHEBI:33019"/>
        <dbReference type="ChEBI" id="CHEBI:57287"/>
        <dbReference type="ChEBI" id="CHEBI:58950"/>
        <dbReference type="ChEBI" id="CHEBI:138261"/>
        <dbReference type="ChEBI" id="CHEBI:456215"/>
    </reaction>
</comment>
<dbReference type="STRING" id="1448315.A0A319CEV4"/>
<keyword evidence="7" id="KW-0436">Ligase</keyword>
<keyword evidence="5" id="KW-0813">Transport</keyword>
<keyword evidence="11" id="KW-0067">ATP-binding</keyword>
<dbReference type="Pfam" id="PF00501">
    <property type="entry name" value="AMP-binding"/>
    <property type="match status" value="1"/>
</dbReference>
<evidence type="ECO:0000256" key="3">
    <source>
        <dbReference type="ARBA" id="ARBA00004651"/>
    </source>
</evidence>
<evidence type="ECO:0000256" key="16">
    <source>
        <dbReference type="ARBA" id="ARBA00051585"/>
    </source>
</evidence>
<reference evidence="21 22" key="1">
    <citation type="submission" date="2016-12" db="EMBL/GenBank/DDBJ databases">
        <title>The genomes of Aspergillus section Nigri reveals drivers in fungal speciation.</title>
        <authorList>
            <consortium name="DOE Joint Genome Institute"/>
            <person name="Vesth T.C."/>
            <person name="Nybo J."/>
            <person name="Theobald S."/>
            <person name="Brandl J."/>
            <person name="Frisvad J.C."/>
            <person name="Nielsen K.F."/>
            <person name="Lyhne E.K."/>
            <person name="Kogle M.E."/>
            <person name="Kuo A."/>
            <person name="Riley R."/>
            <person name="Clum A."/>
            <person name="Nolan M."/>
            <person name="Lipzen A."/>
            <person name="Salamov A."/>
            <person name="Henrissat B."/>
            <person name="Wiebenga A."/>
            <person name="De Vries R.P."/>
            <person name="Grigoriev I.V."/>
            <person name="Mortensen U.H."/>
            <person name="Andersen M.R."/>
            <person name="Baker S.E."/>
        </authorList>
    </citation>
    <scope>NUCLEOTIDE SEQUENCE [LARGE SCALE GENOMIC DNA]</scope>
    <source>
        <strain evidence="21 22">CBS 121591</strain>
    </source>
</reference>
<dbReference type="RefSeq" id="XP_025492431.1">
    <property type="nucleotide sequence ID" value="XM_025636940.1"/>
</dbReference>
<evidence type="ECO:0000256" key="2">
    <source>
        <dbReference type="ARBA" id="ARBA00004585"/>
    </source>
</evidence>
<dbReference type="GO" id="GO:0005811">
    <property type="term" value="C:lipid droplet"/>
    <property type="evidence" value="ECO:0007669"/>
    <property type="project" value="UniProtKB-SubCell"/>
</dbReference>
<evidence type="ECO:0000256" key="13">
    <source>
        <dbReference type="ARBA" id="ARBA00023055"/>
    </source>
</evidence>
<keyword evidence="13" id="KW-0445">Lipid transport</keyword>
<accession>A0A319CEV4</accession>
<dbReference type="OrthoDB" id="196650at2759"/>
<evidence type="ECO:0000256" key="11">
    <source>
        <dbReference type="ARBA" id="ARBA00022840"/>
    </source>
</evidence>
<gene>
    <name evidence="21" type="ORF">BO82DRAFT_364278</name>
</gene>
<dbReference type="GO" id="GO:0005324">
    <property type="term" value="F:long-chain fatty acid transmembrane transporter activity"/>
    <property type="evidence" value="ECO:0007669"/>
    <property type="project" value="TreeGrafter"/>
</dbReference>
<keyword evidence="12" id="KW-1133">Transmembrane helix</keyword>
<keyword evidence="14" id="KW-0472">Membrane</keyword>
<evidence type="ECO:0000256" key="18">
    <source>
        <dbReference type="ARBA" id="ARBA00068795"/>
    </source>
</evidence>
<dbReference type="Gene3D" id="3.40.50.12780">
    <property type="entry name" value="N-terminal domain of ligase-like"/>
    <property type="match status" value="1"/>
</dbReference>
<evidence type="ECO:0000256" key="17">
    <source>
        <dbReference type="ARBA" id="ARBA00060276"/>
    </source>
</evidence>
<evidence type="ECO:0000256" key="7">
    <source>
        <dbReference type="ARBA" id="ARBA00022598"/>
    </source>
</evidence>
<dbReference type="GO" id="GO:0004467">
    <property type="term" value="F:long-chain fatty acid-CoA ligase activity"/>
    <property type="evidence" value="ECO:0007669"/>
    <property type="project" value="TreeGrafter"/>
</dbReference>
<protein>
    <recommendedName>
        <fullName evidence="18">Very long-chain fatty acid transport protein</fullName>
    </recommendedName>
    <alternativeName>
        <fullName evidence="19">Very-long-chain acyl-CoA synthetase</fullName>
    </alternativeName>
</protein>
<evidence type="ECO:0000256" key="15">
    <source>
        <dbReference type="ARBA" id="ARBA00023140"/>
    </source>
</evidence>
<evidence type="ECO:0000313" key="21">
    <source>
        <dbReference type="EMBL" id="PYH82231.1"/>
    </source>
</evidence>
<evidence type="ECO:0000256" key="10">
    <source>
        <dbReference type="ARBA" id="ARBA00022741"/>
    </source>
</evidence>
<sequence length="652" mass="71873">MALATAAAITAAAYLNAKFHLTKDLAVLRTVRQATRSTQQAQSQGQVNLWFNFVETATKYPGLIAIWTRERSFTYREVLAAAARYAQFYRQRGVQPGDLVAFYLQNRAEFIFAWLGLWSIGAAPAAINYHLTGDALVHSLALSGAKLLLVDPDAECQARIDERRATLETELGLTLITLDDTFTTTVLPTLPAEVPEDGQLARNTTGNSPAILLYTSGTTGLPKGCPFRMERLHVAVGLRAYSTRDQVGPGGDRWYSAMPLYHGTSAVALIVALVRGTSIAIAPRFSVRSFWRDVRDAQATVFVYVGETARYLLAAPPSPLDRAHRVRMMYGNGLRPDVWTRFQERFGIAEVGEFFNSTEGVFSLYNYNRGPFTASAVGHHGALSRWLMRGVYAPVAIDPHTGDVQRDPATGFAVRQPYEVGGEMLVRVPAESAFPGYWRNQEATDKKFLRDVFQPGDLWYRSGDALRRDADGRWYFLDRLGDTFRWKSENVLISNPPKPNFPLKLKLTDGNSSTAEVSHALGEYPGIQEANVYGVVVPSHDGRAGCAALQLSPEAAANGALDLTALAQFARARLPRYAVPVFLRLVTQTLHIHNHKQNKVPLREEGVEPAKLGTQVAGGQSDQLYWLPPGAEGYVPFGSTDWKRIVAGEAKL</sequence>
<keyword evidence="22" id="KW-1185">Reference proteome</keyword>
<evidence type="ECO:0000313" key="22">
    <source>
        <dbReference type="Proteomes" id="UP000248340"/>
    </source>
</evidence>
<evidence type="ECO:0000256" key="8">
    <source>
        <dbReference type="ARBA" id="ARBA00022677"/>
    </source>
</evidence>
<proteinExistence type="inferred from homology"/>
<comment type="function">
    <text evidence="17">Acyl-CoA synthetase required for both the import of long chain fatty acids (LCFAs) (C14-C18) and the activation very long chain fatty acids (VLCFAs) (C20-C26) by esterification of the fatty acids into metabolically active CoA-thioesters for subsequent degradation or incorporation into phospholipids. The transport and fatty acyl-CoA synthetase activities are genetically separable and are thus independent activities. Esterifies VLCFAs in the peroxisome matrix. The VLCFAs are actively transported into peroxisomes by a PXA1-PXA2 heterodimeric transporter in the peroxisomal membrane.</text>
</comment>
<keyword evidence="9" id="KW-0812">Transmembrane</keyword>
<dbReference type="GeneID" id="37139681"/>
<evidence type="ECO:0000256" key="9">
    <source>
        <dbReference type="ARBA" id="ARBA00022692"/>
    </source>
</evidence>
<dbReference type="GO" id="GO:0009898">
    <property type="term" value="C:cytoplasmic side of plasma membrane"/>
    <property type="evidence" value="ECO:0007669"/>
    <property type="project" value="TreeGrafter"/>
</dbReference>
<dbReference type="PANTHER" id="PTHR43107:SF6">
    <property type="entry name" value="ACYL-COA SYNTHETASE FAMILY PROTEIN (CEFD1), PUTATIVE (AFU_ORTHOLOGUE AFUA_6G03630)-RELATED"/>
    <property type="match status" value="1"/>
</dbReference>
<dbReference type="AlphaFoldDB" id="A0A319CEV4"/>
<dbReference type="PANTHER" id="PTHR43107">
    <property type="entry name" value="LONG-CHAIN FATTY ACID TRANSPORT PROTEIN"/>
    <property type="match status" value="1"/>
</dbReference>
<dbReference type="EMBL" id="KZ821696">
    <property type="protein sequence ID" value="PYH82231.1"/>
    <property type="molecule type" value="Genomic_DNA"/>
</dbReference>
<comment type="subcellular location">
    <subcellularLocation>
        <location evidence="3">Cell membrane</location>
        <topology evidence="3">Multi-pass membrane protein</topology>
    </subcellularLocation>
    <subcellularLocation>
        <location evidence="1">Lipid droplet</location>
    </subcellularLocation>
    <subcellularLocation>
        <location evidence="2">Peroxisome membrane</location>
        <topology evidence="2">Multi-pass membrane protein</topology>
    </subcellularLocation>
</comment>
<keyword evidence="10" id="KW-0547">Nucleotide-binding</keyword>
<evidence type="ECO:0000256" key="14">
    <source>
        <dbReference type="ARBA" id="ARBA00023136"/>
    </source>
</evidence>
<evidence type="ECO:0000256" key="5">
    <source>
        <dbReference type="ARBA" id="ARBA00022448"/>
    </source>
</evidence>
<dbReference type="Proteomes" id="UP000248340">
    <property type="component" value="Unassembled WGS sequence"/>
</dbReference>
<evidence type="ECO:0000256" key="1">
    <source>
        <dbReference type="ARBA" id="ARBA00004502"/>
    </source>
</evidence>
<evidence type="ECO:0000256" key="12">
    <source>
        <dbReference type="ARBA" id="ARBA00022989"/>
    </source>
</evidence>
<dbReference type="VEuPathDB" id="FungiDB:BO82DRAFT_364278"/>
<name>A0A319CEV4_9EURO</name>
<dbReference type="InterPro" id="IPR045851">
    <property type="entry name" value="AMP-bd_C_sf"/>
</dbReference>
<dbReference type="InterPro" id="IPR020845">
    <property type="entry name" value="AMP-binding_CS"/>
</dbReference>
<evidence type="ECO:0000256" key="6">
    <source>
        <dbReference type="ARBA" id="ARBA00022475"/>
    </source>
</evidence>
<evidence type="ECO:0000259" key="20">
    <source>
        <dbReference type="Pfam" id="PF00501"/>
    </source>
</evidence>
<dbReference type="InterPro" id="IPR000873">
    <property type="entry name" value="AMP-dep_synth/lig_dom"/>
</dbReference>
<keyword evidence="6" id="KW-1003">Cell membrane</keyword>